<evidence type="ECO:0000256" key="4">
    <source>
        <dbReference type="ARBA" id="ARBA00023136"/>
    </source>
</evidence>
<dbReference type="GO" id="GO:0015095">
    <property type="term" value="F:magnesium ion transmembrane transporter activity"/>
    <property type="evidence" value="ECO:0007669"/>
    <property type="project" value="InterPro"/>
</dbReference>
<evidence type="ECO:0000256" key="3">
    <source>
        <dbReference type="ARBA" id="ARBA00022989"/>
    </source>
</evidence>
<feature type="transmembrane region" description="Helical" evidence="5">
    <location>
        <begin position="97"/>
        <end position="114"/>
    </location>
</feature>
<evidence type="ECO:0000313" key="6">
    <source>
        <dbReference type="EMBL" id="CAJ1409425.1"/>
    </source>
</evidence>
<dbReference type="SUPFAM" id="SSF103481">
    <property type="entry name" value="Multidrug resistance efflux transporter EmrE"/>
    <property type="match status" value="1"/>
</dbReference>
<dbReference type="InterPro" id="IPR008521">
    <property type="entry name" value="Mg_trans_NIPA"/>
</dbReference>
<comment type="caution">
    <text evidence="6">The sequence shown here is derived from an EMBL/GenBank/DDBJ whole genome shotgun (WGS) entry which is preliminary data.</text>
</comment>
<keyword evidence="4 5" id="KW-0472">Membrane</keyword>
<feature type="transmembrane region" description="Helical" evidence="5">
    <location>
        <begin position="6"/>
        <end position="25"/>
    </location>
</feature>
<accession>A0AA36JPP8</accession>
<evidence type="ECO:0000256" key="1">
    <source>
        <dbReference type="ARBA" id="ARBA00004141"/>
    </source>
</evidence>
<organism evidence="6 7">
    <name type="scientific">Effrenium voratum</name>
    <dbReference type="NCBI Taxonomy" id="2562239"/>
    <lineage>
        <taxon>Eukaryota</taxon>
        <taxon>Sar</taxon>
        <taxon>Alveolata</taxon>
        <taxon>Dinophyceae</taxon>
        <taxon>Suessiales</taxon>
        <taxon>Symbiodiniaceae</taxon>
        <taxon>Effrenium</taxon>
    </lineage>
</organism>
<keyword evidence="2 5" id="KW-0812">Transmembrane</keyword>
<comment type="subcellular location">
    <subcellularLocation>
        <location evidence="1">Membrane</location>
        <topology evidence="1">Multi-pass membrane protein</topology>
    </subcellularLocation>
</comment>
<feature type="transmembrane region" description="Helical" evidence="5">
    <location>
        <begin position="166"/>
        <end position="188"/>
    </location>
</feature>
<feature type="transmembrane region" description="Helical" evidence="5">
    <location>
        <begin position="263"/>
        <end position="284"/>
    </location>
</feature>
<reference evidence="6" key="1">
    <citation type="submission" date="2023-08" db="EMBL/GenBank/DDBJ databases">
        <authorList>
            <person name="Chen Y."/>
            <person name="Shah S."/>
            <person name="Dougan E. K."/>
            <person name="Thang M."/>
            <person name="Chan C."/>
        </authorList>
    </citation>
    <scope>NUCLEOTIDE SEQUENCE</scope>
</reference>
<feature type="transmembrane region" description="Helical" evidence="5">
    <location>
        <begin position="37"/>
        <end position="57"/>
    </location>
</feature>
<proteinExistence type="predicted"/>
<dbReference type="PANTHER" id="PTHR12570:SF9">
    <property type="entry name" value="MAGNESIUM TRANSPORTER NIPA8-RELATED"/>
    <property type="match status" value="1"/>
</dbReference>
<dbReference type="EMBL" id="CAUJNA010003769">
    <property type="protein sequence ID" value="CAJ1409425.1"/>
    <property type="molecule type" value="Genomic_DNA"/>
</dbReference>
<dbReference type="GO" id="GO:0016020">
    <property type="term" value="C:membrane"/>
    <property type="evidence" value="ECO:0007669"/>
    <property type="project" value="UniProtKB-SubCell"/>
</dbReference>
<evidence type="ECO:0000313" key="7">
    <source>
        <dbReference type="Proteomes" id="UP001178507"/>
    </source>
</evidence>
<evidence type="ECO:0000256" key="2">
    <source>
        <dbReference type="ARBA" id="ARBA00022692"/>
    </source>
</evidence>
<feature type="transmembrane region" description="Helical" evidence="5">
    <location>
        <begin position="134"/>
        <end position="154"/>
    </location>
</feature>
<feature type="transmembrane region" description="Helical" evidence="5">
    <location>
        <begin position="232"/>
        <end position="251"/>
    </location>
</feature>
<protein>
    <submittedName>
        <fullName evidence="6">Uncharacterized protein</fullName>
    </submittedName>
</protein>
<dbReference type="Proteomes" id="UP001178507">
    <property type="component" value="Unassembled WGS sequence"/>
</dbReference>
<dbReference type="AlphaFoldDB" id="A0AA36JPP8"/>
<keyword evidence="7" id="KW-1185">Reference proteome</keyword>
<dbReference type="Pfam" id="PF05653">
    <property type="entry name" value="Mg_trans_NIPA"/>
    <property type="match status" value="1"/>
</dbReference>
<name>A0AA36JPP8_9DINO</name>
<keyword evidence="3 5" id="KW-1133">Transmembrane helix</keyword>
<dbReference type="PANTHER" id="PTHR12570">
    <property type="match status" value="1"/>
</dbReference>
<evidence type="ECO:0000256" key="5">
    <source>
        <dbReference type="SAM" id="Phobius"/>
    </source>
</evidence>
<feature type="transmembrane region" description="Helical" evidence="5">
    <location>
        <begin position="63"/>
        <end position="85"/>
    </location>
</feature>
<gene>
    <name evidence="6" type="ORF">EVOR1521_LOCUS30523</name>
</gene>
<dbReference type="InterPro" id="IPR037185">
    <property type="entry name" value="EmrE-like"/>
</dbReference>
<sequence>MRWLMGVGLVLTGLTVGTAGMHFIRISELKKMQNHRFEGNVFFAAGMVMNVILGPAFDVSGYAFAPAAVIAPFTGFNIVINTLVAPCTLGEQLTNRRLASAGVVFVTATLSILFKNTHPEEWTLEKAEATLGRLRVMVYGLCFAGWFLVNVRVLGHYPHGSVIRGFSLGATAGSLAGNMWCTRVAAVFAADCFSGSCEAWSHWSTWAILGGAIFFAVANVPYMAKGMQKYEALFMVTVFQGSNILSNSLSALVVLGEMDGEPWWQYCGYLGCIFGMMSGLILLVRGEQNQRVTSSMDLKAVPLDDESTVLSSSEEEPEFMDFIHAVARSPYNLPSALCRQESEDDGVRNEFGVPSPVNVSEC</sequence>
<feature type="transmembrane region" description="Helical" evidence="5">
    <location>
        <begin position="200"/>
        <end position="220"/>
    </location>
</feature>